<proteinExistence type="predicted"/>
<keyword evidence="2" id="KW-1185">Reference proteome</keyword>
<evidence type="ECO:0000313" key="1">
    <source>
        <dbReference type="EMBL" id="RLL45413.1"/>
    </source>
</evidence>
<name>A0A498DCE2_9BACI</name>
<sequence>MDSWVKRYAQKQKEEHFNLEEIETLINDVIQKINDELASEGIEQVQIGDKTLIFPDCSITYKLSTLGLLVFDKHPKENQSSVIVSVSIVYTKDGYYSVQFNNAQTPVLNADFIEMIFEYLLFYNR</sequence>
<dbReference type="RefSeq" id="WP_121522999.1">
    <property type="nucleotide sequence ID" value="NZ_RCHR01000003.1"/>
</dbReference>
<dbReference type="EMBL" id="RCHR01000003">
    <property type="protein sequence ID" value="RLL45413.1"/>
    <property type="molecule type" value="Genomic_DNA"/>
</dbReference>
<protein>
    <submittedName>
        <fullName evidence="1">Uncharacterized protein</fullName>
    </submittedName>
</protein>
<dbReference type="Proteomes" id="UP000270219">
    <property type="component" value="Unassembled WGS sequence"/>
</dbReference>
<organism evidence="1 2">
    <name type="scientific">Oceanobacillus piezotolerans</name>
    <dbReference type="NCBI Taxonomy" id="2448030"/>
    <lineage>
        <taxon>Bacteria</taxon>
        <taxon>Bacillati</taxon>
        <taxon>Bacillota</taxon>
        <taxon>Bacilli</taxon>
        <taxon>Bacillales</taxon>
        <taxon>Bacillaceae</taxon>
        <taxon>Oceanobacillus</taxon>
    </lineage>
</organism>
<evidence type="ECO:0000313" key="2">
    <source>
        <dbReference type="Proteomes" id="UP000270219"/>
    </source>
</evidence>
<comment type="caution">
    <text evidence="1">The sequence shown here is derived from an EMBL/GenBank/DDBJ whole genome shotgun (WGS) entry which is preliminary data.</text>
</comment>
<dbReference type="OrthoDB" id="9959379at2"/>
<reference evidence="1 2" key="1">
    <citation type="submission" date="2018-10" db="EMBL/GenBank/DDBJ databases">
        <title>Oceanobacillus sp. YLB-02 draft genome.</title>
        <authorList>
            <person name="Yu L."/>
        </authorList>
    </citation>
    <scope>NUCLEOTIDE SEQUENCE [LARGE SCALE GENOMIC DNA]</scope>
    <source>
        <strain evidence="1 2">YLB-02</strain>
    </source>
</reference>
<gene>
    <name evidence="1" type="ORF">D8M04_11205</name>
</gene>
<dbReference type="AlphaFoldDB" id="A0A498DCE2"/>
<accession>A0A498DCE2</accession>